<evidence type="ECO:0000313" key="5">
    <source>
        <dbReference type="Proteomes" id="UP000001798"/>
    </source>
</evidence>
<dbReference type="OrthoDB" id="191139at2759"/>
<dbReference type="Gene3D" id="3.40.50.720">
    <property type="entry name" value="NAD(P)-binding Rossmann-like Domain"/>
    <property type="match status" value="1"/>
</dbReference>
<dbReference type="PRINTS" id="PR00081">
    <property type="entry name" value="GDHRDH"/>
</dbReference>
<name>A0A384JPW5_BOTFB</name>
<evidence type="ECO:0008006" key="6">
    <source>
        <dbReference type="Google" id="ProtNLM"/>
    </source>
</evidence>
<dbReference type="InterPro" id="IPR002347">
    <property type="entry name" value="SDR_fam"/>
</dbReference>
<keyword evidence="3" id="KW-0560">Oxidoreductase</keyword>
<protein>
    <recommendedName>
        <fullName evidence="6">NAD(P)-binding protein</fullName>
    </recommendedName>
</protein>
<keyword evidence="5" id="KW-1185">Reference proteome</keyword>
<dbReference type="PANTHER" id="PTHR24320:SF236">
    <property type="entry name" value="SHORT-CHAIN DEHYDROGENASE-RELATED"/>
    <property type="match status" value="1"/>
</dbReference>
<dbReference type="KEGG" id="bfu:BCIN_08g02550"/>
<proteinExistence type="inferred from homology"/>
<dbReference type="InterPro" id="IPR036291">
    <property type="entry name" value="NAD(P)-bd_dom_sf"/>
</dbReference>
<keyword evidence="2" id="KW-0521">NADP</keyword>
<gene>
    <name evidence="4" type="ORF">BCIN_08g02550</name>
</gene>
<evidence type="ECO:0000313" key="4">
    <source>
        <dbReference type="EMBL" id="ATZ52583.1"/>
    </source>
</evidence>
<dbReference type="EMBL" id="CP009812">
    <property type="protein sequence ID" value="ATZ52583.1"/>
    <property type="molecule type" value="Genomic_DNA"/>
</dbReference>
<dbReference type="AlphaFoldDB" id="A0A384JPW5"/>
<sequence length="312" mass="34704">MVFASMKTQYFPPAPTFTEKDVGAQTGKVFIITGGNQGVGFELIKMLYPTGATVYMASRSEERAAEATKIITSSDPSNASRLKFLHLDLSDLNSVRSAAQKFAKQKTRLDILLNNAGVGGEPVGSKTKQGIELHIGVNVIAPLLLTQLLHPQLRTAATSSPKASVRVIWTSSWMIECDHFNETSKRYGKDSVISVVQNPGNLQTNIYHTQSRLMMLFVNRILYPPKMGAYTTLFAGLSKEITEANQGSYIIPWGRVQEINPRKDIYEVIEKGKGKELWEWCEKQIKANRDTTNKLVVCMQLENIEDCIAMIA</sequence>
<accession>A0A384JPW5</accession>
<evidence type="ECO:0000256" key="3">
    <source>
        <dbReference type="ARBA" id="ARBA00023002"/>
    </source>
</evidence>
<dbReference type="Pfam" id="PF00106">
    <property type="entry name" value="adh_short"/>
    <property type="match status" value="1"/>
</dbReference>
<dbReference type="VEuPathDB" id="FungiDB:Bcin08g02550"/>
<organism evidence="4 5">
    <name type="scientific">Botryotinia fuckeliana (strain B05.10)</name>
    <name type="common">Noble rot fungus</name>
    <name type="synonym">Botrytis cinerea</name>
    <dbReference type="NCBI Taxonomy" id="332648"/>
    <lineage>
        <taxon>Eukaryota</taxon>
        <taxon>Fungi</taxon>
        <taxon>Dikarya</taxon>
        <taxon>Ascomycota</taxon>
        <taxon>Pezizomycotina</taxon>
        <taxon>Leotiomycetes</taxon>
        <taxon>Helotiales</taxon>
        <taxon>Sclerotiniaceae</taxon>
        <taxon>Botrytis</taxon>
    </lineage>
</organism>
<reference evidence="4 5" key="1">
    <citation type="journal article" date="2011" name="PLoS Genet.">
        <title>Genomic analysis of the necrotrophic fungal pathogens Sclerotinia sclerotiorum and Botrytis cinerea.</title>
        <authorList>
            <person name="Amselem J."/>
            <person name="Cuomo C.A."/>
            <person name="van Kan J.A."/>
            <person name="Viaud M."/>
            <person name="Benito E.P."/>
            <person name="Couloux A."/>
            <person name="Coutinho P.M."/>
            <person name="de Vries R.P."/>
            <person name="Dyer P.S."/>
            <person name="Fillinger S."/>
            <person name="Fournier E."/>
            <person name="Gout L."/>
            <person name="Hahn M."/>
            <person name="Kohn L."/>
            <person name="Lapalu N."/>
            <person name="Plummer K.M."/>
            <person name="Pradier J.M."/>
            <person name="Quevillon E."/>
            <person name="Sharon A."/>
            <person name="Simon A."/>
            <person name="ten Have A."/>
            <person name="Tudzynski B."/>
            <person name="Tudzynski P."/>
            <person name="Wincker P."/>
            <person name="Andrew M."/>
            <person name="Anthouard V."/>
            <person name="Beever R.E."/>
            <person name="Beffa R."/>
            <person name="Benoit I."/>
            <person name="Bouzid O."/>
            <person name="Brault B."/>
            <person name="Chen Z."/>
            <person name="Choquer M."/>
            <person name="Collemare J."/>
            <person name="Cotton P."/>
            <person name="Danchin E.G."/>
            <person name="Da Silva C."/>
            <person name="Gautier A."/>
            <person name="Giraud C."/>
            <person name="Giraud T."/>
            <person name="Gonzalez C."/>
            <person name="Grossetete S."/>
            <person name="Guldener U."/>
            <person name="Henrissat B."/>
            <person name="Howlett B.J."/>
            <person name="Kodira C."/>
            <person name="Kretschmer M."/>
            <person name="Lappartient A."/>
            <person name="Leroch M."/>
            <person name="Levis C."/>
            <person name="Mauceli E."/>
            <person name="Neuveglise C."/>
            <person name="Oeser B."/>
            <person name="Pearson M."/>
            <person name="Poulain J."/>
            <person name="Poussereau N."/>
            <person name="Quesneville H."/>
            <person name="Rascle C."/>
            <person name="Schumacher J."/>
            <person name="Segurens B."/>
            <person name="Sexton A."/>
            <person name="Silva E."/>
            <person name="Sirven C."/>
            <person name="Soanes D.M."/>
            <person name="Talbot N.J."/>
            <person name="Templeton M."/>
            <person name="Yandava C."/>
            <person name="Yarden O."/>
            <person name="Zeng Q."/>
            <person name="Rollins J.A."/>
            <person name="Lebrun M.H."/>
            <person name="Dickman M."/>
        </authorList>
    </citation>
    <scope>NUCLEOTIDE SEQUENCE [LARGE SCALE GENOMIC DNA]</scope>
    <source>
        <strain evidence="4 5">B05.10</strain>
    </source>
</reference>
<reference evidence="4 5" key="2">
    <citation type="journal article" date="2012" name="Eukaryot. Cell">
        <title>Genome update of Botrytis cinerea strains B05.10 and T4.</title>
        <authorList>
            <person name="Staats M."/>
            <person name="van Kan J.A."/>
        </authorList>
    </citation>
    <scope>NUCLEOTIDE SEQUENCE [LARGE SCALE GENOMIC DNA]</scope>
    <source>
        <strain evidence="4 5">B05.10</strain>
    </source>
</reference>
<dbReference type="GeneID" id="36394395"/>
<reference evidence="4 5" key="3">
    <citation type="journal article" date="2017" name="Mol. Plant Pathol.">
        <title>A gapless genome sequence of the fungus Botrytis cinerea.</title>
        <authorList>
            <person name="Van Kan J.A."/>
            <person name="Stassen J.H."/>
            <person name="Mosbach A."/>
            <person name="Van Der Lee T.A."/>
            <person name="Faino L."/>
            <person name="Farmer A.D."/>
            <person name="Papasotiriou D.G."/>
            <person name="Zhou S."/>
            <person name="Seidl M.F."/>
            <person name="Cottam E."/>
            <person name="Edel D."/>
            <person name="Hahn M."/>
            <person name="Schwartz D.C."/>
            <person name="Dietrich R.A."/>
            <person name="Widdison S."/>
            <person name="Scalliet G."/>
        </authorList>
    </citation>
    <scope>NUCLEOTIDE SEQUENCE [LARGE SCALE GENOMIC DNA]</scope>
    <source>
        <strain evidence="4 5">B05.10</strain>
    </source>
</reference>
<dbReference type="SUPFAM" id="SSF51735">
    <property type="entry name" value="NAD(P)-binding Rossmann-fold domains"/>
    <property type="match status" value="1"/>
</dbReference>
<dbReference type="GO" id="GO:0016491">
    <property type="term" value="F:oxidoreductase activity"/>
    <property type="evidence" value="ECO:0007669"/>
    <property type="project" value="UniProtKB-KW"/>
</dbReference>
<evidence type="ECO:0000256" key="1">
    <source>
        <dbReference type="ARBA" id="ARBA00006484"/>
    </source>
</evidence>
<dbReference type="PANTHER" id="PTHR24320">
    <property type="entry name" value="RETINOL DEHYDROGENASE"/>
    <property type="match status" value="1"/>
</dbReference>
<dbReference type="Proteomes" id="UP000001798">
    <property type="component" value="Chromosome 8"/>
</dbReference>
<dbReference type="RefSeq" id="XP_024550295.1">
    <property type="nucleotide sequence ID" value="XM_024694503.1"/>
</dbReference>
<evidence type="ECO:0000256" key="2">
    <source>
        <dbReference type="ARBA" id="ARBA00022857"/>
    </source>
</evidence>
<comment type="similarity">
    <text evidence="1">Belongs to the short-chain dehydrogenases/reductases (SDR) family.</text>
</comment>